<evidence type="ECO:0000313" key="1">
    <source>
        <dbReference type="EMBL" id="GAA0737094.1"/>
    </source>
</evidence>
<dbReference type="InterPro" id="IPR007710">
    <property type="entry name" value="Nucleoside_deoxyribTrfase"/>
</dbReference>
<dbReference type="Proteomes" id="UP001501510">
    <property type="component" value="Unassembled WGS sequence"/>
</dbReference>
<name>A0ABN1JDT5_9CLOT</name>
<proteinExistence type="predicted"/>
<reference evidence="1 2" key="1">
    <citation type="journal article" date="2019" name="Int. J. Syst. Evol. Microbiol.">
        <title>The Global Catalogue of Microorganisms (GCM) 10K type strain sequencing project: providing services to taxonomists for standard genome sequencing and annotation.</title>
        <authorList>
            <consortium name="The Broad Institute Genomics Platform"/>
            <consortium name="The Broad Institute Genome Sequencing Center for Infectious Disease"/>
            <person name="Wu L."/>
            <person name="Ma J."/>
        </authorList>
    </citation>
    <scope>NUCLEOTIDE SEQUENCE [LARGE SCALE GENOMIC DNA]</scope>
    <source>
        <strain evidence="1 2">JCM 1407</strain>
    </source>
</reference>
<organism evidence="1 2">
    <name type="scientific">Clostridium oceanicum</name>
    <dbReference type="NCBI Taxonomy" id="1543"/>
    <lineage>
        <taxon>Bacteria</taxon>
        <taxon>Bacillati</taxon>
        <taxon>Bacillota</taxon>
        <taxon>Clostridia</taxon>
        <taxon>Eubacteriales</taxon>
        <taxon>Clostridiaceae</taxon>
        <taxon>Clostridium</taxon>
    </lineage>
</organism>
<accession>A0ABN1JDT5</accession>
<evidence type="ECO:0000313" key="2">
    <source>
        <dbReference type="Proteomes" id="UP001501510"/>
    </source>
</evidence>
<dbReference type="RefSeq" id="WP_343760029.1">
    <property type="nucleotide sequence ID" value="NZ_BAAACG010000008.1"/>
</dbReference>
<dbReference type="EMBL" id="BAAACG010000008">
    <property type="protein sequence ID" value="GAA0737094.1"/>
    <property type="molecule type" value="Genomic_DNA"/>
</dbReference>
<comment type="caution">
    <text evidence="1">The sequence shown here is derived from an EMBL/GenBank/DDBJ whole genome shotgun (WGS) entry which is preliminary data.</text>
</comment>
<gene>
    <name evidence="1" type="ORF">GCM10008906_12820</name>
</gene>
<sequence length="149" mass="17030">MKLYFAGPLFCNAEKYFNIKLTNEIEKIGYTVFLPQRDGITLDKENTGKNSNKKSKSIFELDKKEMFDSDIFLFVLDGRIPDEGACVALGMCHTYKNIINKNMILVGLQTDKRGAYLSSKLNPMIESTIDYIFENTSSLLTFLEKKIMV</sequence>
<keyword evidence="2" id="KW-1185">Reference proteome</keyword>
<dbReference type="Gene3D" id="3.40.50.450">
    <property type="match status" value="1"/>
</dbReference>
<protein>
    <submittedName>
        <fullName evidence="1">Nucleoside 2-deoxyribosyltransferase</fullName>
    </submittedName>
</protein>
<dbReference type="SUPFAM" id="SSF52309">
    <property type="entry name" value="N-(deoxy)ribosyltransferase-like"/>
    <property type="match status" value="1"/>
</dbReference>
<dbReference type="Pfam" id="PF05014">
    <property type="entry name" value="Nuc_deoxyrib_tr"/>
    <property type="match status" value="1"/>
</dbReference>